<feature type="region of interest" description="Disordered" evidence="1">
    <location>
        <begin position="1"/>
        <end position="25"/>
    </location>
</feature>
<feature type="compositionally biased region" description="Polar residues" evidence="1">
    <location>
        <begin position="153"/>
        <end position="162"/>
    </location>
</feature>
<accession>A0A6N2ARD0</accession>
<sequence length="322" mass="36280">MDDSVAKENVGTQFNSSNSNKATVSHKHMDCATIDYAAEKQKVSSEDVTKNNSDHSIVSPKHTNFTPVDDVAETAMEVGKQAEDVMKDSISSISFTPENEAMTLDVNQLDAVIPLQLTWSDDLLSDSQLPSQLGVSDVDTKTPSHRNRMPSKVLQSPQVHSFESTDKGNDKIDDHIRSFTLFDDCRITSSVSPDLMQEFLHWIKKGLLKSHANKINWLSLEAYKDKETGELLGPQHSFTVEYAQEIMQQQNDSLCLCRIFERQIKISSVGLQSDYLRNRYRTLLLKYGMDKHKDGYVSHNDDPTKPKGEFSKQAEDAFVDVD</sequence>
<protein>
    <submittedName>
        <fullName evidence="2">Uncharacterized protein</fullName>
    </submittedName>
</protein>
<evidence type="ECO:0000256" key="1">
    <source>
        <dbReference type="SAM" id="MobiDB-lite"/>
    </source>
</evidence>
<feature type="region of interest" description="Disordered" evidence="1">
    <location>
        <begin position="43"/>
        <end position="65"/>
    </location>
</feature>
<gene>
    <name evidence="2" type="ORF">EJD97_025406</name>
</gene>
<comment type="caution">
    <text evidence="2">The sequence shown here is derived from an EMBL/GenBank/DDBJ whole genome shotgun (WGS) entry which is preliminary data.</text>
</comment>
<feature type="compositionally biased region" description="Basic and acidic residues" evidence="1">
    <location>
        <begin position="295"/>
        <end position="315"/>
    </location>
</feature>
<feature type="region of interest" description="Disordered" evidence="1">
    <location>
        <begin position="133"/>
        <end position="167"/>
    </location>
</feature>
<organism evidence="2">
    <name type="scientific">Solanum chilense</name>
    <name type="common">Tomato</name>
    <name type="synonym">Lycopersicon chilense</name>
    <dbReference type="NCBI Taxonomy" id="4083"/>
    <lineage>
        <taxon>Eukaryota</taxon>
        <taxon>Viridiplantae</taxon>
        <taxon>Streptophyta</taxon>
        <taxon>Embryophyta</taxon>
        <taxon>Tracheophyta</taxon>
        <taxon>Spermatophyta</taxon>
        <taxon>Magnoliopsida</taxon>
        <taxon>eudicotyledons</taxon>
        <taxon>Gunneridae</taxon>
        <taxon>Pentapetalae</taxon>
        <taxon>asterids</taxon>
        <taxon>lamiids</taxon>
        <taxon>Solanales</taxon>
        <taxon>Solanaceae</taxon>
        <taxon>Solanoideae</taxon>
        <taxon>Solaneae</taxon>
        <taxon>Solanum</taxon>
        <taxon>Solanum subgen. Lycopersicon</taxon>
    </lineage>
</organism>
<proteinExistence type="predicted"/>
<feature type="compositionally biased region" description="Polar residues" evidence="1">
    <location>
        <begin position="10"/>
        <end position="23"/>
    </location>
</feature>
<dbReference type="PANTHER" id="PTHR33022:SF13">
    <property type="entry name" value="UBIQUITIN-LIKE PROTEASE FAMILY PROFILE DOMAIN-CONTAINING PROTEIN"/>
    <property type="match status" value="1"/>
</dbReference>
<dbReference type="PANTHER" id="PTHR33022">
    <property type="entry name" value="DUF1985 DOMAIN-CONTAINING PROTEIN"/>
    <property type="match status" value="1"/>
</dbReference>
<feature type="compositionally biased region" description="Basic and acidic residues" evidence="1">
    <location>
        <begin position="43"/>
        <end position="53"/>
    </location>
</feature>
<feature type="region of interest" description="Disordered" evidence="1">
    <location>
        <begin position="295"/>
        <end position="322"/>
    </location>
</feature>
<dbReference type="AlphaFoldDB" id="A0A6N2ARD0"/>
<feature type="compositionally biased region" description="Polar residues" evidence="1">
    <location>
        <begin position="54"/>
        <end position="65"/>
    </location>
</feature>
<reference evidence="2" key="1">
    <citation type="submission" date="2019-05" db="EMBL/GenBank/DDBJ databases">
        <title>The de novo reference genome and transcriptome assemblies of the wild tomato species Solanum chilense.</title>
        <authorList>
            <person name="Stam R."/>
            <person name="Nosenko T."/>
            <person name="Hoerger A.C."/>
            <person name="Stephan W."/>
            <person name="Seidel M.A."/>
            <person name="Kuhn J.M.M."/>
            <person name="Haberer G."/>
            <person name="Tellier A."/>
        </authorList>
    </citation>
    <scope>NUCLEOTIDE SEQUENCE</scope>
    <source>
        <tissue evidence="2">Mature leaves</tissue>
    </source>
</reference>
<name>A0A6N2ARD0_SOLCI</name>
<dbReference type="EMBL" id="RXGB01009565">
    <property type="protein sequence ID" value="TMW84328.1"/>
    <property type="molecule type" value="Genomic_DNA"/>
</dbReference>
<evidence type="ECO:0000313" key="2">
    <source>
        <dbReference type="EMBL" id="TMW84328.1"/>
    </source>
</evidence>